<gene>
    <name evidence="12" type="ORF">PVAND_017171</name>
</gene>
<keyword evidence="6" id="KW-1133">Transmembrane helix</keyword>
<dbReference type="EMBL" id="JADBJN010000004">
    <property type="protein sequence ID" value="KAG5669281.1"/>
    <property type="molecule type" value="Genomic_DNA"/>
</dbReference>
<name>A0A9J6BHB9_POLVA</name>
<keyword evidence="9" id="KW-0393">Immunoglobulin domain</keyword>
<protein>
    <recommendedName>
        <fullName evidence="11">Fibronectin type-III domain-containing protein</fullName>
    </recommendedName>
</protein>
<feature type="signal peptide" evidence="10">
    <location>
        <begin position="1"/>
        <end position="21"/>
    </location>
</feature>
<dbReference type="InterPro" id="IPR050964">
    <property type="entry name" value="Striated_Muscle_Regulatory"/>
</dbReference>
<dbReference type="SMART" id="SM00060">
    <property type="entry name" value="FN3"/>
    <property type="match status" value="3"/>
</dbReference>
<comment type="subcellular location">
    <subcellularLocation>
        <location evidence="1">Membrane</location>
        <topology evidence="1">Single-pass membrane protein</topology>
    </subcellularLocation>
</comment>
<keyword evidence="3 10" id="KW-0732">Signal</keyword>
<keyword evidence="13" id="KW-1185">Reference proteome</keyword>
<dbReference type="Pfam" id="PF25059">
    <property type="entry name" value="FN3_DSCAM-DSCAML_C"/>
    <property type="match status" value="1"/>
</dbReference>
<proteinExistence type="predicted"/>
<reference evidence="12" key="1">
    <citation type="submission" date="2021-03" db="EMBL/GenBank/DDBJ databases">
        <title>Chromosome level genome of the anhydrobiotic midge Polypedilum vanderplanki.</title>
        <authorList>
            <person name="Yoshida Y."/>
            <person name="Kikawada T."/>
            <person name="Gusev O."/>
        </authorList>
    </citation>
    <scope>NUCLEOTIDE SEQUENCE</scope>
    <source>
        <strain evidence="12">NIAS01</strain>
        <tissue evidence="12">Whole body or cell culture</tissue>
    </source>
</reference>
<organism evidence="12 13">
    <name type="scientific">Polypedilum vanderplanki</name>
    <name type="common">Sleeping chironomid midge</name>
    <dbReference type="NCBI Taxonomy" id="319348"/>
    <lineage>
        <taxon>Eukaryota</taxon>
        <taxon>Metazoa</taxon>
        <taxon>Ecdysozoa</taxon>
        <taxon>Arthropoda</taxon>
        <taxon>Hexapoda</taxon>
        <taxon>Insecta</taxon>
        <taxon>Pterygota</taxon>
        <taxon>Neoptera</taxon>
        <taxon>Endopterygota</taxon>
        <taxon>Diptera</taxon>
        <taxon>Nematocera</taxon>
        <taxon>Chironomoidea</taxon>
        <taxon>Chironomidae</taxon>
        <taxon>Chironominae</taxon>
        <taxon>Polypedilum</taxon>
        <taxon>Polypedilum</taxon>
    </lineage>
</organism>
<dbReference type="InterPro" id="IPR003961">
    <property type="entry name" value="FN3_dom"/>
</dbReference>
<dbReference type="GO" id="GO:0007155">
    <property type="term" value="P:cell adhesion"/>
    <property type="evidence" value="ECO:0007669"/>
    <property type="project" value="UniProtKB-KW"/>
</dbReference>
<evidence type="ECO:0000256" key="10">
    <source>
        <dbReference type="SAM" id="SignalP"/>
    </source>
</evidence>
<evidence type="ECO:0000256" key="1">
    <source>
        <dbReference type="ARBA" id="ARBA00004167"/>
    </source>
</evidence>
<dbReference type="Gene3D" id="2.60.40.10">
    <property type="entry name" value="Immunoglobulins"/>
    <property type="match status" value="3"/>
</dbReference>
<keyword evidence="4" id="KW-0677">Repeat</keyword>
<keyword evidence="7" id="KW-0472">Membrane</keyword>
<dbReference type="PANTHER" id="PTHR13817:SF173">
    <property type="entry name" value="FRAZZLED"/>
    <property type="match status" value="1"/>
</dbReference>
<dbReference type="Proteomes" id="UP001107558">
    <property type="component" value="Chromosome 4"/>
</dbReference>
<dbReference type="InterPro" id="IPR013783">
    <property type="entry name" value="Ig-like_fold"/>
</dbReference>
<feature type="chain" id="PRO_5039921712" description="Fibronectin type-III domain-containing protein" evidence="10">
    <location>
        <begin position="22"/>
        <end position="328"/>
    </location>
</feature>
<dbReference type="Pfam" id="PF00041">
    <property type="entry name" value="fn3"/>
    <property type="match status" value="2"/>
</dbReference>
<dbReference type="InterPro" id="IPR036116">
    <property type="entry name" value="FN3_sf"/>
</dbReference>
<keyword evidence="5" id="KW-0130">Cell adhesion</keyword>
<evidence type="ECO:0000256" key="2">
    <source>
        <dbReference type="ARBA" id="ARBA00022692"/>
    </source>
</evidence>
<comment type="caution">
    <text evidence="12">The sequence shown here is derived from an EMBL/GenBank/DDBJ whole genome shotgun (WGS) entry which is preliminary data.</text>
</comment>
<feature type="domain" description="Fibronectin type-III" evidence="11">
    <location>
        <begin position="137"/>
        <end position="231"/>
    </location>
</feature>
<evidence type="ECO:0000256" key="6">
    <source>
        <dbReference type="ARBA" id="ARBA00022989"/>
    </source>
</evidence>
<feature type="domain" description="Fibronectin type-III" evidence="11">
    <location>
        <begin position="31"/>
        <end position="130"/>
    </location>
</feature>
<evidence type="ECO:0000313" key="13">
    <source>
        <dbReference type="Proteomes" id="UP001107558"/>
    </source>
</evidence>
<feature type="domain" description="Fibronectin type-III" evidence="11">
    <location>
        <begin position="235"/>
        <end position="328"/>
    </location>
</feature>
<evidence type="ECO:0000313" key="12">
    <source>
        <dbReference type="EMBL" id="KAG5669281.1"/>
    </source>
</evidence>
<dbReference type="InterPro" id="IPR056754">
    <property type="entry name" value="DSCAM/DSCAML_C"/>
</dbReference>
<evidence type="ECO:0000256" key="4">
    <source>
        <dbReference type="ARBA" id="ARBA00022737"/>
    </source>
</evidence>
<evidence type="ECO:0000256" key="7">
    <source>
        <dbReference type="ARBA" id="ARBA00023136"/>
    </source>
</evidence>
<keyword evidence="8" id="KW-1015">Disulfide bond</keyword>
<dbReference type="OrthoDB" id="5969272at2759"/>
<keyword evidence="2" id="KW-0812">Transmembrane</keyword>
<evidence type="ECO:0000256" key="8">
    <source>
        <dbReference type="ARBA" id="ARBA00023157"/>
    </source>
</evidence>
<dbReference type="AlphaFoldDB" id="A0A9J6BHB9"/>
<evidence type="ECO:0000256" key="5">
    <source>
        <dbReference type="ARBA" id="ARBA00022889"/>
    </source>
</evidence>
<dbReference type="PANTHER" id="PTHR13817">
    <property type="entry name" value="TITIN"/>
    <property type="match status" value="1"/>
</dbReference>
<sequence>MKFTIEIFLIILLFFVIKISSQQIEENEFSKPRDIVIDASSSTSLSVCWKTPLKNYCNGKISTYRIGILRIPVENAFTFQTIEHNDEIEEQNFEFKFLKPNTEYAVLIQAFNGKCEGLFSDVVVQRTAENLTSLNSPPSQPKLTILKITENSITFKIEKNEDETAPVQGFILHYRKEFDDWETKNISINEAQNYTIENLQNGLKVDIYAIAYNSIGQSNSSEVLPIKTLVEKIKIPEKSQFIAEISSHSVTLELSAWKDDQIVIKSLAIINRKKNETKWDYITSNAKPRGRFVILDLKPSTTYIMNVTAESTGGDLFAEYEYTTLSRK</sequence>
<dbReference type="PROSITE" id="PS50853">
    <property type="entry name" value="FN3"/>
    <property type="match status" value="3"/>
</dbReference>
<evidence type="ECO:0000259" key="11">
    <source>
        <dbReference type="PROSITE" id="PS50853"/>
    </source>
</evidence>
<evidence type="ECO:0000256" key="9">
    <source>
        <dbReference type="ARBA" id="ARBA00023319"/>
    </source>
</evidence>
<evidence type="ECO:0000256" key="3">
    <source>
        <dbReference type="ARBA" id="ARBA00022729"/>
    </source>
</evidence>
<dbReference type="SUPFAM" id="SSF49265">
    <property type="entry name" value="Fibronectin type III"/>
    <property type="match status" value="2"/>
</dbReference>
<dbReference type="GO" id="GO:0016020">
    <property type="term" value="C:membrane"/>
    <property type="evidence" value="ECO:0007669"/>
    <property type="project" value="UniProtKB-SubCell"/>
</dbReference>
<dbReference type="CDD" id="cd00063">
    <property type="entry name" value="FN3"/>
    <property type="match status" value="3"/>
</dbReference>
<accession>A0A9J6BHB9</accession>